<evidence type="ECO:0000259" key="5">
    <source>
        <dbReference type="Pfam" id="PF13407"/>
    </source>
</evidence>
<evidence type="ECO:0000256" key="3">
    <source>
        <dbReference type="ARBA" id="ARBA00022729"/>
    </source>
</evidence>
<evidence type="ECO:0000256" key="4">
    <source>
        <dbReference type="SAM" id="SignalP"/>
    </source>
</evidence>
<dbReference type="InterPro" id="IPR025997">
    <property type="entry name" value="SBP_2_dom"/>
</dbReference>
<feature type="chain" id="PRO_5046918215" evidence="4">
    <location>
        <begin position="29"/>
        <end position="341"/>
    </location>
</feature>
<organism evidence="6 7">
    <name type="scientific">Arenibacterium halophilum</name>
    <dbReference type="NCBI Taxonomy" id="2583821"/>
    <lineage>
        <taxon>Bacteria</taxon>
        <taxon>Pseudomonadati</taxon>
        <taxon>Pseudomonadota</taxon>
        <taxon>Alphaproteobacteria</taxon>
        <taxon>Rhodobacterales</taxon>
        <taxon>Paracoccaceae</taxon>
        <taxon>Arenibacterium</taxon>
    </lineage>
</organism>
<dbReference type="PANTHER" id="PTHR46847">
    <property type="entry name" value="D-ALLOSE-BINDING PERIPLASMIC PROTEIN-RELATED"/>
    <property type="match status" value="1"/>
</dbReference>
<dbReference type="Pfam" id="PF13407">
    <property type="entry name" value="Peripla_BP_4"/>
    <property type="match status" value="1"/>
</dbReference>
<gene>
    <name evidence="6" type="ORF">FGK64_05015</name>
</gene>
<dbReference type="SUPFAM" id="SSF53822">
    <property type="entry name" value="Periplasmic binding protein-like I"/>
    <property type="match status" value="1"/>
</dbReference>
<keyword evidence="3 4" id="KW-0732">Signal</keyword>
<dbReference type="Proteomes" id="UP001191082">
    <property type="component" value="Unassembled WGS sequence"/>
</dbReference>
<sequence length="341" mass="36065">MNFFGVKSALRAAGVAVAMIGTAGIAHAERPDDGLVFKYQEAVKGKTVAFVPISMGFDLTQGWVAAVQREADALGYELIIRDPNWSVDAGAQALEQLIGEQPDILIFHNNDTQAYTKLVQRAMSAGINVIQMNLKTPVNADAFVGGDWYQVGADVAKETVKLCGEGTSGKVALVRGPVTSPASQLGVVGIEDVLADHPEIELVANQAADWDASKAHAIASTIIKQHDDLCAFMGLWDNMDVGTAAAVREAGKQGQIKVVTEGGGNQESGCNNIENGAFTSYIKVDTRSQAHQLANVISILLQQSPEPGSMPIGLYTANQVITADTLTPSSCWTIDQIKAGN</sequence>
<comment type="similarity">
    <text evidence="2">Belongs to the bacterial solute-binding protein 2 family.</text>
</comment>
<dbReference type="InterPro" id="IPR028082">
    <property type="entry name" value="Peripla_BP_I"/>
</dbReference>
<feature type="signal peptide" evidence="4">
    <location>
        <begin position="1"/>
        <end position="28"/>
    </location>
</feature>
<name>A0ABY2XE73_9RHOB</name>
<evidence type="ECO:0000256" key="1">
    <source>
        <dbReference type="ARBA" id="ARBA00004196"/>
    </source>
</evidence>
<comment type="subcellular location">
    <subcellularLocation>
        <location evidence="1">Cell envelope</location>
    </subcellularLocation>
</comment>
<reference evidence="6 7" key="1">
    <citation type="submission" date="2019-05" db="EMBL/GenBank/DDBJ databases">
        <title>Marivita sp. nov. isolated from sea sediment.</title>
        <authorList>
            <person name="Kim W."/>
        </authorList>
    </citation>
    <scope>NUCLEOTIDE SEQUENCE [LARGE SCALE GENOMIC DNA]</scope>
    <source>
        <strain evidence="6 7">CAU 1492</strain>
    </source>
</reference>
<dbReference type="EMBL" id="VCPC01000001">
    <property type="protein sequence ID" value="TMV15322.1"/>
    <property type="molecule type" value="Genomic_DNA"/>
</dbReference>
<protein>
    <submittedName>
        <fullName evidence="6">Sugar ABC transporter substrate-binding protein</fullName>
    </submittedName>
</protein>
<keyword evidence="7" id="KW-1185">Reference proteome</keyword>
<comment type="caution">
    <text evidence="6">The sequence shown here is derived from an EMBL/GenBank/DDBJ whole genome shotgun (WGS) entry which is preliminary data.</text>
</comment>
<evidence type="ECO:0000256" key="2">
    <source>
        <dbReference type="ARBA" id="ARBA00007639"/>
    </source>
</evidence>
<accession>A0ABY2XE73</accession>
<evidence type="ECO:0000313" key="6">
    <source>
        <dbReference type="EMBL" id="TMV15322.1"/>
    </source>
</evidence>
<feature type="domain" description="Periplasmic binding protein" evidence="5">
    <location>
        <begin position="48"/>
        <end position="302"/>
    </location>
</feature>
<proteinExistence type="inferred from homology"/>
<dbReference type="Gene3D" id="3.40.50.2300">
    <property type="match status" value="2"/>
</dbReference>
<dbReference type="CDD" id="cd01536">
    <property type="entry name" value="PBP1_ABC_sugar_binding-like"/>
    <property type="match status" value="1"/>
</dbReference>
<dbReference type="PANTHER" id="PTHR46847:SF1">
    <property type="entry name" value="D-ALLOSE-BINDING PERIPLASMIC PROTEIN-RELATED"/>
    <property type="match status" value="1"/>
</dbReference>
<evidence type="ECO:0000313" key="7">
    <source>
        <dbReference type="Proteomes" id="UP001191082"/>
    </source>
</evidence>